<proteinExistence type="inferred from homology"/>
<dbReference type="GO" id="GO:0071013">
    <property type="term" value="C:catalytic step 2 spliceosome"/>
    <property type="evidence" value="ECO:0007669"/>
    <property type="project" value="TreeGrafter"/>
</dbReference>
<feature type="region of interest" description="Disordered" evidence="4">
    <location>
        <begin position="319"/>
        <end position="372"/>
    </location>
</feature>
<dbReference type="Pfam" id="PF09751">
    <property type="entry name" value="Es2"/>
    <property type="match status" value="2"/>
</dbReference>
<dbReference type="FunCoup" id="A0A1X2HD39">
    <property type="interactions" value="95"/>
</dbReference>
<dbReference type="EMBL" id="MCGN01000005">
    <property type="protein sequence ID" value="ORY96707.1"/>
    <property type="molecule type" value="Genomic_DNA"/>
</dbReference>
<organism evidence="5 6">
    <name type="scientific">Syncephalastrum racemosum</name>
    <name type="common">Filamentous fungus</name>
    <dbReference type="NCBI Taxonomy" id="13706"/>
    <lineage>
        <taxon>Eukaryota</taxon>
        <taxon>Fungi</taxon>
        <taxon>Fungi incertae sedis</taxon>
        <taxon>Mucoromycota</taxon>
        <taxon>Mucoromycotina</taxon>
        <taxon>Mucoromycetes</taxon>
        <taxon>Mucorales</taxon>
        <taxon>Syncephalastraceae</taxon>
        <taxon>Syncephalastrum</taxon>
    </lineage>
</organism>
<dbReference type="InterPro" id="IPR019148">
    <property type="entry name" value="Nuclear_protein_DGCR14_ESS-2"/>
</dbReference>
<dbReference type="OMA" id="QFFRRHT"/>
<feature type="compositionally biased region" description="Polar residues" evidence="4">
    <location>
        <begin position="256"/>
        <end position="269"/>
    </location>
</feature>
<sequence>MAEAIAVDEDTYTEAISFIIERDFFPSQAKVKALQRLAEAERSGLPDQVKFAARAIRNLNEPNLGPSGDNAKGIINYYNGEAPDLADRVNINLSLDQFQALYTSEDNASFAELLEKANAKRKEKFQWMFDKDRSQLLIENEDKKLIEAPRGEYRYKTKNALMYIPEGTGGSLIKENARAAPKAIHYTNTDLPLEASSLPQAKDTNLSLNQAGQAAGDETFRGYDLVESTPVIAPSEMGTPIMTWGEIEGTPMAIHGSQTPGPRFSMQNPSKREQLSMRLSEKASRSHRKRQTERSVTGTPRAGAGLMSPAVQHLLKKNATPRASSFSDALRSAYETPTPRRVTGSRMKGTPTPLFRAGATPSSFTPSEKKQR</sequence>
<dbReference type="InParanoid" id="A0A1X2HD39"/>
<dbReference type="OrthoDB" id="19679at2759"/>
<dbReference type="PANTHER" id="PTHR12940:SF0">
    <property type="entry name" value="SPLICING FACTOR ESS-2 HOMOLOG"/>
    <property type="match status" value="1"/>
</dbReference>
<gene>
    <name evidence="5" type="ORF">BCR43DRAFT_474564</name>
</gene>
<dbReference type="STRING" id="13706.A0A1X2HD39"/>
<comment type="caution">
    <text evidence="5">The sequence shown here is derived from an EMBL/GenBank/DDBJ whole genome shotgun (WGS) entry which is preliminary data.</text>
</comment>
<evidence type="ECO:0000313" key="6">
    <source>
        <dbReference type="Proteomes" id="UP000242180"/>
    </source>
</evidence>
<evidence type="ECO:0000256" key="4">
    <source>
        <dbReference type="SAM" id="MobiDB-lite"/>
    </source>
</evidence>
<protein>
    <submittedName>
        <fullName evidence="5">Nuclear protein DGCR14</fullName>
    </submittedName>
</protein>
<reference evidence="5 6" key="1">
    <citation type="submission" date="2016-07" db="EMBL/GenBank/DDBJ databases">
        <title>Pervasive Adenine N6-methylation of Active Genes in Fungi.</title>
        <authorList>
            <consortium name="DOE Joint Genome Institute"/>
            <person name="Mondo S.J."/>
            <person name="Dannebaum R.O."/>
            <person name="Kuo R.C."/>
            <person name="Labutti K."/>
            <person name="Haridas S."/>
            <person name="Kuo A."/>
            <person name="Salamov A."/>
            <person name="Ahrendt S.R."/>
            <person name="Lipzen A."/>
            <person name="Sullivan W."/>
            <person name="Andreopoulos W.B."/>
            <person name="Clum A."/>
            <person name="Lindquist E."/>
            <person name="Daum C."/>
            <person name="Ramamoorthy G.K."/>
            <person name="Gryganskyi A."/>
            <person name="Culley D."/>
            <person name="Magnuson J.K."/>
            <person name="James T.Y."/>
            <person name="O'Malley M.A."/>
            <person name="Stajich J.E."/>
            <person name="Spatafora J.W."/>
            <person name="Visel A."/>
            <person name="Grigoriev I.V."/>
        </authorList>
    </citation>
    <scope>NUCLEOTIDE SEQUENCE [LARGE SCALE GENOMIC DNA]</scope>
    <source>
        <strain evidence="5 6">NRRL 2496</strain>
    </source>
</reference>
<keyword evidence="6" id="KW-1185">Reference proteome</keyword>
<name>A0A1X2HD39_SYNRA</name>
<dbReference type="Proteomes" id="UP000242180">
    <property type="component" value="Unassembled WGS sequence"/>
</dbReference>
<keyword evidence="3" id="KW-0539">Nucleus</keyword>
<feature type="region of interest" description="Disordered" evidence="4">
    <location>
        <begin position="256"/>
        <end position="305"/>
    </location>
</feature>
<evidence type="ECO:0000313" key="5">
    <source>
        <dbReference type="EMBL" id="ORY96707.1"/>
    </source>
</evidence>
<dbReference type="AlphaFoldDB" id="A0A1X2HD39"/>
<evidence type="ECO:0000256" key="2">
    <source>
        <dbReference type="ARBA" id="ARBA00009072"/>
    </source>
</evidence>
<comment type="subcellular location">
    <subcellularLocation>
        <location evidence="1">Nucleus</location>
    </subcellularLocation>
</comment>
<comment type="similarity">
    <text evidence="2">Belongs to the ESS2 family.</text>
</comment>
<feature type="compositionally biased region" description="Basic and acidic residues" evidence="4">
    <location>
        <begin position="270"/>
        <end position="284"/>
    </location>
</feature>
<evidence type="ECO:0000256" key="1">
    <source>
        <dbReference type="ARBA" id="ARBA00004123"/>
    </source>
</evidence>
<accession>A0A1X2HD39</accession>
<evidence type="ECO:0000256" key="3">
    <source>
        <dbReference type="ARBA" id="ARBA00023242"/>
    </source>
</evidence>
<dbReference type="PANTHER" id="PTHR12940">
    <property type="entry name" value="ES-2 PROTEIN - RELATED"/>
    <property type="match status" value="1"/>
</dbReference>